<name>A0AAW1RR32_9CHLO</name>
<sequence length="1799" mass="183100">MYALLVGTSILRQPDVYLVRSHEPYAKESRAWRQGMRTYVATNYAPGAALRAEAEQHNETWAAYPDDRPLRSLALKGDSRAALAPHFGGAYKWLLYGDDDTFFFTDAMLGVLGGLDPDMPYFLTDHLWWSSGSSVHSHALRDTHHPHGAAPRCVPCGYLRNTSALPFPAPAGCPCTPHLLCAADRHGVMFQALRGPCGMPRVPVATYSMHGGAGALLSVGLLRAIDFEAFEDCVLTTYSTGGDAFISICLWQAGYGMTDIDPFWHPSPMGRTMFDVGRVAQQDGQPVTGRIAPATQAQGLDRLAVDNPVIQRIAVGSVFHLLGQHGTYKTKAGTAAIQQCLGHSSNVVVDEAAQQLCSFVPRPGLSADDAYDLLLAAVSAAGAPEAWDPPAWQAHPLSKLLLAQPAVAAPLLEALARLLAGGVRLPGHTASAPQDHALGHALLLRRTAPFLSFALLEPDLAGERASFRAALHSALVRLACSGASLPALVALLAAHMGCHAVGAPGRRSWLLGALDDVVDALEAAGPQGAPHAPVAAAALTRLALELQVAGGPTSPPLRGLHRLARAYGGVLAPHAPELALLATRCAGGADLCAVLALLMREAARPGGSFMGARAALLLAPLGEAPGLVLTALLGHESGAVAGAAAEAAAAAVACVPLAGIGLLPMLLFQLQDRIARDTGGALNAKEALAKARALLALLRALPAMGAHAAAAPFVVRALQPFCQSDAPELLQALALRLQLRLWRASGRGFARLEAALLDYAAPGAKPGRALRLARAACLRDVCVLDPDRGIRLVRGLQECFCDEDDAVAALGLEGVGALCEADALDFYGAWRVVHAALPALPAPPRLAAAWVGLLAHGALDAAAHPEKAGAVVSLLWAAAGHAHAVVRHRAYQGLAGYALDALEEVEALRPLQDYAAPLVREADAHALSAAGTLVNAALAYEHANRRRLAARPGASTSSAAHTGAGAAATRQAGSLPHRLARALPRRLCAEAANPGLGSAPGALLLFWAPAAPPPGANAAARAAAARSAADAYSAKFGELAGAADWAGEGQGGLAIASWRAFVGRWLAAARATQRSEQDGSGNAAEARVWAQIQGSLGSALPATAAGAALAAGALAAQLAGRSHGLASAVVTRVSVALKSNGSAAVGAAAALATSAALPALHPTDADARAAALDGLAAVAVGHPNGAAHAAALEALGQYAGGLLGGPGDVDVGGTLASHRAGQELRELLDAAGTLMSTLSALCPPLAHGVTAAAAAAPPGWSTAGPLLRDVAAGGESPDDDAESILGALAGLAHLAEALGRAGGGVSIVSGAGVLPGAGATKAGAAAGLAALLGARGLVPGLVGGAKRLPWLLVDAARGAVAKHALHALETLAFQEPDPRPRRAAAWALAAACAACREAEALAGSKGASAARSAAGGGARVLRALPADGAMRALAEALLESPGAGDAALPEVNTAAALQALAHAGAGTLPTLDWGALCHRLLRTHPPSVAGPSPAGEAAAWGGARAWWAEQRAADGVAAQAGAGRADLEAAALAALEGMLHALPPPPELLPGEEDLAESVWAAALRCLEALPAEQAVSLLEVDAGDAAGAARSVFARAWLVRRGTLPLRDLQACRVWVMEHAAGAPLMVPVALAACVAPQTAQQQMLIETLDIALAAASPKRHTWQDVPLLAASLLNLRTVGFLLLLPGGVLLLTRLARCLGQPKARAAAPEDKSDNVDAAQQCKAAEKLTPEDLATLLRITPRCSATGHPKLELSGVRSPQKRFSLHADSGLRCPNTVASKRAAHSHRRTGPWVSSLCG</sequence>
<proteinExistence type="predicted"/>
<dbReference type="SUPFAM" id="SSF48371">
    <property type="entry name" value="ARM repeat"/>
    <property type="match status" value="1"/>
</dbReference>
<keyword evidence="4" id="KW-1185">Reference proteome</keyword>
<gene>
    <name evidence="3" type="ORF">WJX81_000611</name>
</gene>
<evidence type="ECO:0000256" key="1">
    <source>
        <dbReference type="SAM" id="MobiDB-lite"/>
    </source>
</evidence>
<accession>A0AAW1RR32</accession>
<dbReference type="InterPro" id="IPR022542">
    <property type="entry name" value="FOCAD/RST1_DUF3730"/>
</dbReference>
<comment type="caution">
    <text evidence="3">The sequence shown here is derived from an EMBL/GenBank/DDBJ whole genome shotgun (WGS) entry which is preliminary data.</text>
</comment>
<dbReference type="InterPro" id="IPR016024">
    <property type="entry name" value="ARM-type_fold"/>
</dbReference>
<feature type="compositionally biased region" description="Low complexity" evidence="1">
    <location>
        <begin position="953"/>
        <end position="973"/>
    </location>
</feature>
<organism evidence="3 4">
    <name type="scientific">Elliptochloris bilobata</name>
    <dbReference type="NCBI Taxonomy" id="381761"/>
    <lineage>
        <taxon>Eukaryota</taxon>
        <taxon>Viridiplantae</taxon>
        <taxon>Chlorophyta</taxon>
        <taxon>core chlorophytes</taxon>
        <taxon>Trebouxiophyceae</taxon>
        <taxon>Trebouxiophyceae incertae sedis</taxon>
        <taxon>Elliptochloris clade</taxon>
        <taxon>Elliptochloris</taxon>
    </lineage>
</organism>
<reference evidence="3 4" key="1">
    <citation type="journal article" date="2024" name="Nat. Commun.">
        <title>Phylogenomics reveals the evolutionary origins of lichenization in chlorophyte algae.</title>
        <authorList>
            <person name="Puginier C."/>
            <person name="Libourel C."/>
            <person name="Otte J."/>
            <person name="Skaloud P."/>
            <person name="Haon M."/>
            <person name="Grisel S."/>
            <person name="Petersen M."/>
            <person name="Berrin J.G."/>
            <person name="Delaux P.M."/>
            <person name="Dal Grande F."/>
            <person name="Keller J."/>
        </authorList>
    </citation>
    <scope>NUCLEOTIDE SEQUENCE [LARGE SCALE GENOMIC DNA]</scope>
    <source>
        <strain evidence="3 4">SAG 245.80</strain>
    </source>
</reference>
<evidence type="ECO:0000259" key="2">
    <source>
        <dbReference type="Pfam" id="PF12530"/>
    </source>
</evidence>
<dbReference type="PANTHER" id="PTHR16212:SF4">
    <property type="entry name" value="FOCADHESIN"/>
    <property type="match status" value="1"/>
</dbReference>
<feature type="domain" description="DUF3730" evidence="2">
    <location>
        <begin position="684"/>
        <end position="894"/>
    </location>
</feature>
<dbReference type="Gene3D" id="3.90.550.50">
    <property type="match status" value="1"/>
</dbReference>
<feature type="region of interest" description="Disordered" evidence="1">
    <location>
        <begin position="950"/>
        <end position="973"/>
    </location>
</feature>
<dbReference type="Pfam" id="PF12530">
    <property type="entry name" value="DUF3730"/>
    <property type="match status" value="1"/>
</dbReference>
<dbReference type="GO" id="GO:0060147">
    <property type="term" value="P:regulation of post-transcriptional gene silencing"/>
    <property type="evidence" value="ECO:0007669"/>
    <property type="project" value="InterPro"/>
</dbReference>
<protein>
    <recommendedName>
        <fullName evidence="2">DUF3730 domain-containing protein</fullName>
    </recommendedName>
</protein>
<evidence type="ECO:0000313" key="3">
    <source>
        <dbReference type="EMBL" id="KAK9836092.1"/>
    </source>
</evidence>
<dbReference type="PANTHER" id="PTHR16212">
    <property type="entry name" value="FOCADHESIN FAMILY MEMBER"/>
    <property type="match status" value="1"/>
</dbReference>
<evidence type="ECO:0000313" key="4">
    <source>
        <dbReference type="Proteomes" id="UP001445335"/>
    </source>
</evidence>
<dbReference type="EMBL" id="JALJOU010000026">
    <property type="protein sequence ID" value="KAK9836092.1"/>
    <property type="molecule type" value="Genomic_DNA"/>
</dbReference>
<dbReference type="InterPro" id="IPR045163">
    <property type="entry name" value="Focadhesin/RST1"/>
</dbReference>
<dbReference type="Proteomes" id="UP001445335">
    <property type="component" value="Unassembled WGS sequence"/>
</dbReference>